<dbReference type="EMBL" id="QNRQ01000011">
    <property type="protein sequence ID" value="RBP36814.1"/>
    <property type="molecule type" value="Genomic_DNA"/>
</dbReference>
<dbReference type="Proteomes" id="UP000253628">
    <property type="component" value="Unassembled WGS sequence"/>
</dbReference>
<gene>
    <name evidence="2" type="ORF">DFR37_111122</name>
</gene>
<feature type="region of interest" description="Disordered" evidence="1">
    <location>
        <begin position="18"/>
        <end position="83"/>
    </location>
</feature>
<comment type="caution">
    <text evidence="2">The sequence shown here is derived from an EMBL/GenBank/DDBJ whole genome shotgun (WGS) entry which is preliminary data.</text>
</comment>
<feature type="region of interest" description="Disordered" evidence="1">
    <location>
        <begin position="118"/>
        <end position="143"/>
    </location>
</feature>
<sequence length="168" mass="17692">MSREECAQRRGNCLRRTVAARKPEAQPCPCQDSQRTKDATGRTDPNGAMAGSALRMKASPARALMPARSDPQRQAGMSSASSGGRLEACCGFVMAKAVGHVGEQAGVTARTAHRQRRGRHAFAQPSAAKSGVAPRTAHRGGALWKPGPLAGADCRTAHKAFVRRHVAA</sequence>
<keyword evidence="3" id="KW-1185">Reference proteome</keyword>
<dbReference type="AlphaFoldDB" id="A0A366H600"/>
<evidence type="ECO:0000313" key="2">
    <source>
        <dbReference type="EMBL" id="RBP36814.1"/>
    </source>
</evidence>
<proteinExistence type="predicted"/>
<evidence type="ECO:0000256" key="1">
    <source>
        <dbReference type="SAM" id="MobiDB-lite"/>
    </source>
</evidence>
<evidence type="ECO:0000313" key="3">
    <source>
        <dbReference type="Proteomes" id="UP000253628"/>
    </source>
</evidence>
<accession>A0A366H600</accession>
<protein>
    <submittedName>
        <fullName evidence="2">Uncharacterized protein</fullName>
    </submittedName>
</protein>
<name>A0A366H600_9BURK</name>
<organism evidence="2 3">
    <name type="scientific">Eoetvoesiella caeni</name>
    <dbReference type="NCBI Taxonomy" id="645616"/>
    <lineage>
        <taxon>Bacteria</taxon>
        <taxon>Pseudomonadati</taxon>
        <taxon>Pseudomonadota</taxon>
        <taxon>Betaproteobacteria</taxon>
        <taxon>Burkholderiales</taxon>
        <taxon>Alcaligenaceae</taxon>
        <taxon>Eoetvoesiella</taxon>
    </lineage>
</organism>
<reference evidence="2 3" key="1">
    <citation type="submission" date="2018-06" db="EMBL/GenBank/DDBJ databases">
        <title>Genomic Encyclopedia of Type Strains, Phase IV (KMG-IV): sequencing the most valuable type-strain genomes for metagenomic binning, comparative biology and taxonomic classification.</title>
        <authorList>
            <person name="Goeker M."/>
        </authorList>
    </citation>
    <scope>NUCLEOTIDE SEQUENCE [LARGE SCALE GENOMIC DNA]</scope>
    <source>
        <strain evidence="2 3">DSM 25520</strain>
    </source>
</reference>